<evidence type="ECO:0000256" key="3">
    <source>
        <dbReference type="ARBA" id="ARBA00022827"/>
    </source>
</evidence>
<sequence length="418" mass="44766">MDLRAGPIAIAGAGIAGLTAALALAQRGFQVRLFERSDRLEEVGAGLQLSPNATRLLDRLGVLSILKPIAVRAEAVEIRSARTLGRLASVPLGEKAVRRWGAPYLTVHRADLQSALLAAVKRQPEIDLATGATVRDAAFHDYGVTLSVDRDGRIEEFGCKLAIGADGVWSTLRELGRHGRQSRYSGYVAWRAMLPSAQAGSGTDAALPPNDRVTAWLHAGFHLVAYPVRAGEAINLVAVTRAPELTRRWSNAADLSMLVAAMGGASPALQQLVQAADHWTTWPIHEVPPDGAWTAKEGIALIGDAAHAMSPYAAQGAAMAIEDAVALAAALAREPTSLAAALSLYEQARRKRVKRVAARGAFNRFTWHASGPVAFVRDRVLALRKPETLAADFDWLYGWDIGDDLPRLETSRPSQTGL</sequence>
<dbReference type="EMBL" id="JAZHFV010000002">
    <property type="protein sequence ID" value="MEX4007623.1"/>
    <property type="molecule type" value="Genomic_DNA"/>
</dbReference>
<reference evidence="7 8" key="1">
    <citation type="submission" date="2024-01" db="EMBL/GenBank/DDBJ databases">
        <title>New evidence supports the origin of RcGTA from prophage.</title>
        <authorList>
            <person name="Xu Y."/>
            <person name="Liu B."/>
            <person name="Chen F."/>
        </authorList>
    </citation>
    <scope>NUCLEOTIDE SEQUENCE [LARGE SCALE GENOMIC DNA]</scope>
    <source>
        <strain evidence="7 8">CBW1107-2</strain>
    </source>
</reference>
<evidence type="ECO:0000259" key="6">
    <source>
        <dbReference type="Pfam" id="PF01494"/>
    </source>
</evidence>
<proteinExistence type="predicted"/>
<keyword evidence="4" id="KW-0560">Oxidoreductase</keyword>
<dbReference type="InterPro" id="IPR036188">
    <property type="entry name" value="FAD/NAD-bd_sf"/>
</dbReference>
<dbReference type="Pfam" id="PF01494">
    <property type="entry name" value="FAD_binding_3"/>
    <property type="match status" value="1"/>
</dbReference>
<evidence type="ECO:0000313" key="7">
    <source>
        <dbReference type="EMBL" id="MEX4007623.1"/>
    </source>
</evidence>
<evidence type="ECO:0000313" key="8">
    <source>
        <dbReference type="Proteomes" id="UP001559025"/>
    </source>
</evidence>
<dbReference type="InterPro" id="IPR050493">
    <property type="entry name" value="FAD-dep_Monooxygenase_BioMet"/>
</dbReference>
<evidence type="ECO:0000256" key="5">
    <source>
        <dbReference type="ARBA" id="ARBA00023033"/>
    </source>
</evidence>
<evidence type="ECO:0000256" key="1">
    <source>
        <dbReference type="ARBA" id="ARBA00001974"/>
    </source>
</evidence>
<organism evidence="7 8">
    <name type="scientific">Neoaquamicrobium sediminum</name>
    <dbReference type="NCBI Taxonomy" id="1849104"/>
    <lineage>
        <taxon>Bacteria</taxon>
        <taxon>Pseudomonadati</taxon>
        <taxon>Pseudomonadota</taxon>
        <taxon>Alphaproteobacteria</taxon>
        <taxon>Hyphomicrobiales</taxon>
        <taxon>Phyllobacteriaceae</taxon>
        <taxon>Neoaquamicrobium</taxon>
    </lineage>
</organism>
<comment type="cofactor">
    <cofactor evidence="1">
        <name>FAD</name>
        <dbReference type="ChEBI" id="CHEBI:57692"/>
    </cofactor>
</comment>
<dbReference type="RefSeq" id="WP_368802742.1">
    <property type="nucleotide sequence ID" value="NZ_JAZHFV010000002.1"/>
</dbReference>
<feature type="domain" description="FAD-binding" evidence="6">
    <location>
        <begin position="8"/>
        <end position="358"/>
    </location>
</feature>
<protein>
    <submittedName>
        <fullName evidence="7">FAD-dependent oxidoreductase</fullName>
    </submittedName>
</protein>
<keyword evidence="8" id="KW-1185">Reference proteome</keyword>
<dbReference type="InterPro" id="IPR002938">
    <property type="entry name" value="FAD-bd"/>
</dbReference>
<gene>
    <name evidence="7" type="ORF">V1479_09940</name>
</gene>
<dbReference type="Proteomes" id="UP001559025">
    <property type="component" value="Unassembled WGS sequence"/>
</dbReference>
<dbReference type="Gene3D" id="3.50.50.60">
    <property type="entry name" value="FAD/NAD(P)-binding domain"/>
    <property type="match status" value="1"/>
</dbReference>
<dbReference type="PANTHER" id="PTHR13789:SF318">
    <property type="entry name" value="GERANYLGERANYL DIPHOSPHATE REDUCTASE"/>
    <property type="match status" value="1"/>
</dbReference>
<keyword evidence="5" id="KW-0503">Monooxygenase</keyword>
<keyword evidence="3" id="KW-0274">FAD</keyword>
<dbReference type="SUPFAM" id="SSF54373">
    <property type="entry name" value="FAD-linked reductases, C-terminal domain"/>
    <property type="match status" value="1"/>
</dbReference>
<dbReference type="SUPFAM" id="SSF51905">
    <property type="entry name" value="FAD/NAD(P)-binding domain"/>
    <property type="match status" value="1"/>
</dbReference>
<dbReference type="PANTHER" id="PTHR13789">
    <property type="entry name" value="MONOOXYGENASE"/>
    <property type="match status" value="1"/>
</dbReference>
<evidence type="ECO:0000256" key="2">
    <source>
        <dbReference type="ARBA" id="ARBA00022630"/>
    </source>
</evidence>
<comment type="caution">
    <text evidence="7">The sequence shown here is derived from an EMBL/GenBank/DDBJ whole genome shotgun (WGS) entry which is preliminary data.</text>
</comment>
<name>A0ABV3WSI0_9HYPH</name>
<keyword evidence="2" id="KW-0285">Flavoprotein</keyword>
<accession>A0ABV3WSI0</accession>
<dbReference type="PRINTS" id="PR00420">
    <property type="entry name" value="RNGMNOXGNASE"/>
</dbReference>
<evidence type="ECO:0000256" key="4">
    <source>
        <dbReference type="ARBA" id="ARBA00023002"/>
    </source>
</evidence>